<accession>A0ABR3JW06</accession>
<proteinExistence type="inferred from homology"/>
<comment type="similarity">
    <text evidence="1">Belongs to the protein-tyrosine phosphatase family. Non-receptor class dual specificity subfamily.</text>
</comment>
<feature type="domain" description="Tyrosine specific protein phosphatases" evidence="7">
    <location>
        <begin position="61"/>
        <end position="129"/>
    </location>
</feature>
<dbReference type="PROSITE" id="PS50056">
    <property type="entry name" value="TYR_PHOSPHATASE_2"/>
    <property type="match status" value="1"/>
</dbReference>
<dbReference type="SUPFAM" id="SSF52799">
    <property type="entry name" value="(Phosphotyrosine protein) phosphatases II"/>
    <property type="match status" value="1"/>
</dbReference>
<feature type="domain" description="Tyrosine-protein phosphatase" evidence="6">
    <location>
        <begin position="1"/>
        <end position="140"/>
    </location>
</feature>
<dbReference type="PROSITE" id="PS50054">
    <property type="entry name" value="TYR_PHOSPHATASE_DUAL"/>
    <property type="match status" value="1"/>
</dbReference>
<dbReference type="Pfam" id="PF00782">
    <property type="entry name" value="DSPc"/>
    <property type="match status" value="1"/>
</dbReference>
<dbReference type="SMART" id="SM00195">
    <property type="entry name" value="DSPc"/>
    <property type="match status" value="1"/>
</dbReference>
<reference evidence="9" key="1">
    <citation type="submission" date="2024-06" db="EMBL/GenBank/DDBJ databases">
        <title>Multi-omics analyses provide insights into the biosynthesis of the anticancer antibiotic pleurotin in Hohenbuehelia grisea.</title>
        <authorList>
            <person name="Weaver J.A."/>
            <person name="Alberti F."/>
        </authorList>
    </citation>
    <scope>NUCLEOTIDE SEQUENCE [LARGE SCALE GENOMIC DNA]</scope>
    <source>
        <strain evidence="9">T-177</strain>
    </source>
</reference>
<feature type="region of interest" description="Disordered" evidence="5">
    <location>
        <begin position="380"/>
        <end position="421"/>
    </location>
</feature>
<organism evidence="8 9">
    <name type="scientific">Hohenbuehelia grisea</name>
    <dbReference type="NCBI Taxonomy" id="104357"/>
    <lineage>
        <taxon>Eukaryota</taxon>
        <taxon>Fungi</taxon>
        <taxon>Dikarya</taxon>
        <taxon>Basidiomycota</taxon>
        <taxon>Agaricomycotina</taxon>
        <taxon>Agaricomycetes</taxon>
        <taxon>Agaricomycetidae</taxon>
        <taxon>Agaricales</taxon>
        <taxon>Pleurotineae</taxon>
        <taxon>Pleurotaceae</taxon>
        <taxon>Hohenbuehelia</taxon>
    </lineage>
</organism>
<feature type="region of interest" description="Disordered" evidence="5">
    <location>
        <begin position="162"/>
        <end position="196"/>
    </location>
</feature>
<dbReference type="EMBL" id="JASNQZ010000002">
    <property type="protein sequence ID" value="KAL0959580.1"/>
    <property type="molecule type" value="Genomic_DNA"/>
</dbReference>
<dbReference type="Gene3D" id="3.90.190.10">
    <property type="entry name" value="Protein tyrosine phosphatase superfamily"/>
    <property type="match status" value="1"/>
</dbReference>
<dbReference type="InterPro" id="IPR020422">
    <property type="entry name" value="TYR_PHOSPHATASE_DUAL_dom"/>
</dbReference>
<sequence>MDEIIPGLWIGNLPSALDVKTLKENKIFSILSAMRGRITIHETFIRHQIHLDDTEDADILVHFLPAITFIQTELDKGRGVLVHCQAGMSRSVALVAAYLMYSKNLDVEGALELIQKSHPNISPNDNFLRQLQVFHTAKFRISRRDKTTRMYYMERTVEEVMNGDGSLPDTDMFAKYPRTPSDSTPTTPGGPRRKIRCKMCRQDLATREHMLDHGQLGPATPAAGTPAISRRPSQHDQPVRRPSMNQHDPLIRRPSNSQPRSRLGSSTRPRRPSGLSLTDSFAMSPVENPEIEDGEATAKPLVSPDTPQPKTARALSGDAPRRPTIRPFAGLSRTLVDSLSMSALETEDDSEGESPVASGNTDLNLGQASLLGRRLSDAILATPTEPDGPPGSEHHDKEIDVSTPASAVQSPVGDAASPADGPPIPQTHFAHPADLSAHLYAHPALSALRSPMAMTPMSGKPQTLSVSPPILANPKCSGYFLEPMKWMEPFLESGQLGGKITCPNKKCGAKLGNYDWAGVCCSCKEWVVPGFCIHRSKVDEVV</sequence>
<dbReference type="InterPro" id="IPR000387">
    <property type="entry name" value="Tyr_Pase_dom"/>
</dbReference>
<comment type="caution">
    <text evidence="8">The sequence shown here is derived from an EMBL/GenBank/DDBJ whole genome shotgun (WGS) entry which is preliminary data.</text>
</comment>
<dbReference type="Proteomes" id="UP001556367">
    <property type="component" value="Unassembled WGS sequence"/>
</dbReference>
<keyword evidence="3" id="KW-0378">Hydrolase</keyword>
<evidence type="ECO:0000256" key="2">
    <source>
        <dbReference type="ARBA" id="ARBA00013064"/>
    </source>
</evidence>
<evidence type="ECO:0000256" key="1">
    <source>
        <dbReference type="ARBA" id="ARBA00008601"/>
    </source>
</evidence>
<keyword evidence="9" id="KW-1185">Reference proteome</keyword>
<evidence type="ECO:0000256" key="5">
    <source>
        <dbReference type="SAM" id="MobiDB-lite"/>
    </source>
</evidence>
<protein>
    <recommendedName>
        <fullName evidence="2">protein-tyrosine-phosphatase</fullName>
        <ecNumber evidence="2">3.1.3.48</ecNumber>
    </recommendedName>
</protein>
<evidence type="ECO:0000259" key="6">
    <source>
        <dbReference type="PROSITE" id="PS50054"/>
    </source>
</evidence>
<feature type="region of interest" description="Disordered" evidence="5">
    <location>
        <begin position="342"/>
        <end position="364"/>
    </location>
</feature>
<evidence type="ECO:0000256" key="3">
    <source>
        <dbReference type="ARBA" id="ARBA00022801"/>
    </source>
</evidence>
<name>A0ABR3JW06_9AGAR</name>
<feature type="compositionally biased region" description="Low complexity" evidence="5">
    <location>
        <begin position="217"/>
        <end position="227"/>
    </location>
</feature>
<evidence type="ECO:0000259" key="7">
    <source>
        <dbReference type="PROSITE" id="PS50056"/>
    </source>
</evidence>
<dbReference type="InterPro" id="IPR029021">
    <property type="entry name" value="Prot-tyrosine_phosphatase-like"/>
</dbReference>
<dbReference type="EC" id="3.1.3.48" evidence="2"/>
<dbReference type="PANTHER" id="PTHR45848:SF4">
    <property type="entry name" value="DUAL SPECIFICITY PROTEIN PHOSPHATASE 12"/>
    <property type="match status" value="1"/>
</dbReference>
<keyword evidence="4" id="KW-0904">Protein phosphatase</keyword>
<gene>
    <name evidence="8" type="ORF">HGRIS_011290</name>
</gene>
<dbReference type="CDD" id="cd14498">
    <property type="entry name" value="DSP"/>
    <property type="match status" value="1"/>
</dbReference>
<dbReference type="InterPro" id="IPR000340">
    <property type="entry name" value="Dual-sp_phosphatase_cat-dom"/>
</dbReference>
<feature type="compositionally biased region" description="Polar residues" evidence="5">
    <location>
        <begin position="254"/>
        <end position="267"/>
    </location>
</feature>
<evidence type="ECO:0000313" key="8">
    <source>
        <dbReference type="EMBL" id="KAL0959580.1"/>
    </source>
</evidence>
<evidence type="ECO:0000256" key="4">
    <source>
        <dbReference type="ARBA" id="ARBA00022912"/>
    </source>
</evidence>
<feature type="region of interest" description="Disordered" evidence="5">
    <location>
        <begin position="211"/>
        <end position="330"/>
    </location>
</feature>
<dbReference type="PANTHER" id="PTHR45848">
    <property type="entry name" value="DUAL SPECIFICITY PROTEIN PHOSPHATASE 12 FAMILY MEMBER"/>
    <property type="match status" value="1"/>
</dbReference>
<evidence type="ECO:0000313" key="9">
    <source>
        <dbReference type="Proteomes" id="UP001556367"/>
    </source>
</evidence>
<feature type="compositionally biased region" description="Low complexity" evidence="5">
    <location>
        <begin position="177"/>
        <end position="190"/>
    </location>
</feature>